<name>A0ABQ1KRI8_9GAMM</name>
<dbReference type="EMBL" id="BMIJ01000007">
    <property type="protein sequence ID" value="GGC04861.1"/>
    <property type="molecule type" value="Genomic_DNA"/>
</dbReference>
<gene>
    <name evidence="2" type="ORF">GCM10011352_33790</name>
</gene>
<reference evidence="3" key="1">
    <citation type="journal article" date="2019" name="Int. J. Syst. Evol. Microbiol.">
        <title>The Global Catalogue of Microorganisms (GCM) 10K type strain sequencing project: providing services to taxonomists for standard genome sequencing and annotation.</title>
        <authorList>
            <consortium name="The Broad Institute Genomics Platform"/>
            <consortium name="The Broad Institute Genome Sequencing Center for Infectious Disease"/>
            <person name="Wu L."/>
            <person name="Ma J."/>
        </authorList>
    </citation>
    <scope>NUCLEOTIDE SEQUENCE [LARGE SCALE GENOMIC DNA]</scope>
    <source>
        <strain evidence="3">CGMCC 1.15341</strain>
    </source>
</reference>
<protein>
    <recommendedName>
        <fullName evidence="1">SiaC family regulatory phosphoprotein domain-containing protein</fullName>
    </recommendedName>
</protein>
<sequence>MIRGVVMEKLQLEATQYTPEINLDPAGIMAFSGKSYPENTFDFYQPVMEWLDQYFANELPKRTVVNMEIVYFNSSSSKLFFDMFDMMEEASGEHSLEVNWIYDPENESAREAGEDFIEDFEKLTINLIEKG</sequence>
<feature type="domain" description="SiaC family regulatory phosphoprotein" evidence="1">
    <location>
        <begin position="12"/>
        <end position="129"/>
    </location>
</feature>
<accession>A0ABQ1KRI8</accession>
<dbReference type="InterPro" id="IPR018530">
    <property type="entry name" value="SiaC"/>
</dbReference>
<dbReference type="Proteomes" id="UP000629025">
    <property type="component" value="Unassembled WGS sequence"/>
</dbReference>
<comment type="caution">
    <text evidence="2">The sequence shown here is derived from an EMBL/GenBank/DDBJ whole genome shotgun (WGS) entry which is preliminary data.</text>
</comment>
<proteinExistence type="predicted"/>
<evidence type="ECO:0000259" key="1">
    <source>
        <dbReference type="Pfam" id="PF09345"/>
    </source>
</evidence>
<dbReference type="Pfam" id="PF09345">
    <property type="entry name" value="SiaC"/>
    <property type="match status" value="1"/>
</dbReference>
<organism evidence="2 3">
    <name type="scientific">Marinobacterium zhoushanense</name>
    <dbReference type="NCBI Taxonomy" id="1679163"/>
    <lineage>
        <taxon>Bacteria</taxon>
        <taxon>Pseudomonadati</taxon>
        <taxon>Pseudomonadota</taxon>
        <taxon>Gammaproteobacteria</taxon>
        <taxon>Oceanospirillales</taxon>
        <taxon>Oceanospirillaceae</taxon>
        <taxon>Marinobacterium</taxon>
    </lineage>
</organism>
<keyword evidence="3" id="KW-1185">Reference proteome</keyword>
<evidence type="ECO:0000313" key="3">
    <source>
        <dbReference type="Proteomes" id="UP000629025"/>
    </source>
</evidence>
<evidence type="ECO:0000313" key="2">
    <source>
        <dbReference type="EMBL" id="GGC04861.1"/>
    </source>
</evidence>